<proteinExistence type="predicted"/>
<keyword evidence="4" id="KW-1185">Reference proteome</keyword>
<dbReference type="Pfam" id="PF07331">
    <property type="entry name" value="TctB"/>
    <property type="match status" value="1"/>
</dbReference>
<feature type="transmembrane region" description="Helical" evidence="1">
    <location>
        <begin position="49"/>
        <end position="71"/>
    </location>
</feature>
<dbReference type="Proteomes" id="UP001519342">
    <property type="component" value="Unassembled WGS sequence"/>
</dbReference>
<accession>A0ABS4GAN1</accession>
<gene>
    <name evidence="3" type="ORF">J2Z76_000595</name>
</gene>
<evidence type="ECO:0000256" key="1">
    <source>
        <dbReference type="SAM" id="Phobius"/>
    </source>
</evidence>
<feature type="domain" description="DUF1468" evidence="2">
    <location>
        <begin position="19"/>
        <end position="157"/>
    </location>
</feature>
<dbReference type="RefSeq" id="WP_209510483.1">
    <property type="nucleotide sequence ID" value="NZ_JAGGKS010000001.1"/>
</dbReference>
<feature type="transmembrane region" description="Helical" evidence="1">
    <location>
        <begin position="131"/>
        <end position="156"/>
    </location>
</feature>
<evidence type="ECO:0000313" key="3">
    <source>
        <dbReference type="EMBL" id="MBP1924742.1"/>
    </source>
</evidence>
<protein>
    <submittedName>
        <fullName evidence="3">Divalent metal cation (Fe/Co/Zn/Cd) transporter</fullName>
    </submittedName>
</protein>
<feature type="transmembrane region" description="Helical" evidence="1">
    <location>
        <begin position="92"/>
        <end position="125"/>
    </location>
</feature>
<evidence type="ECO:0000259" key="2">
    <source>
        <dbReference type="Pfam" id="PF07331"/>
    </source>
</evidence>
<organism evidence="3 4">
    <name type="scientific">Sedimentibacter acidaminivorans</name>
    <dbReference type="NCBI Taxonomy" id="913099"/>
    <lineage>
        <taxon>Bacteria</taxon>
        <taxon>Bacillati</taxon>
        <taxon>Bacillota</taxon>
        <taxon>Tissierellia</taxon>
        <taxon>Sedimentibacter</taxon>
    </lineage>
</organism>
<keyword evidence="1" id="KW-0472">Membrane</keyword>
<evidence type="ECO:0000313" key="4">
    <source>
        <dbReference type="Proteomes" id="UP001519342"/>
    </source>
</evidence>
<name>A0ABS4GAN1_9FIRM</name>
<comment type="caution">
    <text evidence="3">The sequence shown here is derived from an EMBL/GenBank/DDBJ whole genome shotgun (WGS) entry which is preliminary data.</text>
</comment>
<reference evidence="3 4" key="1">
    <citation type="submission" date="2021-03" db="EMBL/GenBank/DDBJ databases">
        <title>Genomic Encyclopedia of Type Strains, Phase IV (KMG-IV): sequencing the most valuable type-strain genomes for metagenomic binning, comparative biology and taxonomic classification.</title>
        <authorList>
            <person name="Goeker M."/>
        </authorList>
    </citation>
    <scope>NUCLEOTIDE SEQUENCE [LARGE SCALE GENOMIC DNA]</scope>
    <source>
        <strain evidence="3 4">DSM 24004</strain>
    </source>
</reference>
<dbReference type="EMBL" id="JAGGKS010000001">
    <property type="protein sequence ID" value="MBP1924742.1"/>
    <property type="molecule type" value="Genomic_DNA"/>
</dbReference>
<dbReference type="InterPro" id="IPR009936">
    <property type="entry name" value="DUF1468"/>
</dbReference>
<feature type="transmembrane region" description="Helical" evidence="1">
    <location>
        <begin position="20"/>
        <end position="37"/>
    </location>
</feature>
<sequence>MQNSKKNPFLTNKSCQESILFFILSIGLFIYSLTKHYGVVKLEWKMSPYLFPALISIFLFFLSILLFSDGLRQIKEGISVENDVKVSWKKLISAVIACMVYIIIMPIITFIPSTILFIGYMLYLLGERRKLFIIFLSILVSVIIYFLFSVLLNVMLP</sequence>
<keyword evidence="1" id="KW-1133">Transmembrane helix</keyword>
<keyword evidence="1" id="KW-0812">Transmembrane</keyword>